<evidence type="ECO:0000259" key="1">
    <source>
        <dbReference type="Pfam" id="PF01575"/>
    </source>
</evidence>
<dbReference type="AlphaFoldDB" id="A0AA52EB32"/>
<name>A0AA52EB32_9PROT</name>
<dbReference type="RefSeq" id="WP_310797298.1">
    <property type="nucleotide sequence ID" value="NZ_CP123872.1"/>
</dbReference>
<dbReference type="InterPro" id="IPR029069">
    <property type="entry name" value="HotDog_dom_sf"/>
</dbReference>
<dbReference type="SUPFAM" id="SSF54637">
    <property type="entry name" value="Thioesterase/thiol ester dehydrase-isomerase"/>
    <property type="match status" value="1"/>
</dbReference>
<dbReference type="InterPro" id="IPR002539">
    <property type="entry name" value="MaoC-like_dom"/>
</dbReference>
<protein>
    <submittedName>
        <fullName evidence="2">MaoC family dehydratase</fullName>
    </submittedName>
</protein>
<feature type="domain" description="MaoC-like" evidence="1">
    <location>
        <begin position="11"/>
        <end position="118"/>
    </location>
</feature>
<dbReference type="Pfam" id="PF01575">
    <property type="entry name" value="MaoC_dehydratas"/>
    <property type="match status" value="1"/>
</dbReference>
<evidence type="ECO:0000313" key="2">
    <source>
        <dbReference type="EMBL" id="WND01470.1"/>
    </source>
</evidence>
<evidence type="ECO:0000313" key="3">
    <source>
        <dbReference type="Proteomes" id="UP001268683"/>
    </source>
</evidence>
<dbReference type="EMBL" id="CP123872">
    <property type="protein sequence ID" value="WND01470.1"/>
    <property type="molecule type" value="Genomic_DNA"/>
</dbReference>
<sequence length="151" mass="17070">MFKIFYEDITIGDQSDFGSYEVTKEEVVDFATKYDPQPFHINEEIAKQSVFGGLCASGWHTGSMMMSMLVQHMMEEGFASMGSPGLDELKWLKPVMPGDILTVRQECIDKRESKSRKNIGLLKFKTEVFNSKGVTVMSVIANAMILKRMQP</sequence>
<dbReference type="PANTHER" id="PTHR43664">
    <property type="entry name" value="MONOAMINE OXIDASE-RELATED"/>
    <property type="match status" value="1"/>
</dbReference>
<reference evidence="2" key="1">
    <citation type="submission" date="2023-04" db="EMBL/GenBank/DDBJ databases">
        <title>Complete genome sequence of Temperatibacter marinus.</title>
        <authorList>
            <person name="Rong J.-C."/>
            <person name="Yi M.-L."/>
            <person name="Zhao Q."/>
        </authorList>
    </citation>
    <scope>NUCLEOTIDE SEQUENCE</scope>
    <source>
        <strain evidence="2">NBRC 110045</strain>
    </source>
</reference>
<dbReference type="Gene3D" id="3.10.129.10">
    <property type="entry name" value="Hotdog Thioesterase"/>
    <property type="match status" value="1"/>
</dbReference>
<organism evidence="2 3">
    <name type="scientific">Temperatibacter marinus</name>
    <dbReference type="NCBI Taxonomy" id="1456591"/>
    <lineage>
        <taxon>Bacteria</taxon>
        <taxon>Pseudomonadati</taxon>
        <taxon>Pseudomonadota</taxon>
        <taxon>Alphaproteobacteria</taxon>
        <taxon>Kordiimonadales</taxon>
        <taxon>Temperatibacteraceae</taxon>
        <taxon>Temperatibacter</taxon>
    </lineage>
</organism>
<gene>
    <name evidence="2" type="ORF">QGN29_07845</name>
</gene>
<dbReference type="Proteomes" id="UP001268683">
    <property type="component" value="Chromosome"/>
</dbReference>
<dbReference type="CDD" id="cd03454">
    <property type="entry name" value="YdeM"/>
    <property type="match status" value="1"/>
</dbReference>
<keyword evidence="3" id="KW-1185">Reference proteome</keyword>
<accession>A0AA52EB32</accession>
<dbReference type="PANTHER" id="PTHR43664:SF1">
    <property type="entry name" value="BETA-METHYLMALYL-COA DEHYDRATASE"/>
    <property type="match status" value="1"/>
</dbReference>
<dbReference type="InterPro" id="IPR052342">
    <property type="entry name" value="MCH/BMMD"/>
</dbReference>
<proteinExistence type="predicted"/>
<dbReference type="KEGG" id="tmk:QGN29_07845"/>